<evidence type="ECO:0000259" key="1">
    <source>
        <dbReference type="PROSITE" id="PS50011"/>
    </source>
</evidence>
<dbReference type="InterPro" id="IPR000719">
    <property type="entry name" value="Prot_kinase_dom"/>
</dbReference>
<dbReference type="Gene3D" id="1.10.510.10">
    <property type="entry name" value="Transferase(Phosphotransferase) domain 1"/>
    <property type="match status" value="1"/>
</dbReference>
<dbReference type="InterPro" id="IPR011009">
    <property type="entry name" value="Kinase-like_dom_sf"/>
</dbReference>
<dbReference type="Proteomes" id="UP000664203">
    <property type="component" value="Unassembled WGS sequence"/>
</dbReference>
<dbReference type="AlphaFoldDB" id="A0A8H3EJW5"/>
<reference evidence="2" key="1">
    <citation type="submission" date="2021-03" db="EMBL/GenBank/DDBJ databases">
        <authorList>
            <person name="Tagirdzhanova G."/>
        </authorList>
    </citation>
    <scope>NUCLEOTIDE SEQUENCE</scope>
</reference>
<dbReference type="PANTHER" id="PTHR37171:SF1">
    <property type="entry name" value="SERINE_THREONINE-PROTEIN KINASE YRZF-RELATED"/>
    <property type="match status" value="1"/>
</dbReference>
<protein>
    <recommendedName>
        <fullName evidence="1">Protein kinase domain-containing protein</fullName>
    </recommendedName>
</protein>
<dbReference type="SUPFAM" id="SSF56112">
    <property type="entry name" value="Protein kinase-like (PK-like)"/>
    <property type="match status" value="1"/>
</dbReference>
<evidence type="ECO:0000313" key="3">
    <source>
        <dbReference type="Proteomes" id="UP000664203"/>
    </source>
</evidence>
<evidence type="ECO:0000313" key="2">
    <source>
        <dbReference type="EMBL" id="CAF9906599.1"/>
    </source>
</evidence>
<sequence>MDRPQQSLPYEAGKTLTLSINQSPPQDVASTIHLEIEVKIVRFIRPSTLSCVMVVESLAGSGPADDGELSILKLYDWRYATQLRQDHKIDPWTQSHEDAYRGFVENGGAAKFVAALDDDTDETDDRLWDTAHNEAYLFAFSRDLHRSEVRAYAHLKDLQGKSVPRFFASVHVNAFSTKNSLFGVQGILMEFVGGYSLSKLAHEEPESTWQSICDEAIRAINLISDHGVLNEDVKPHNIILRRQATSPAPEVFVIDFAQCRFREDYKSEAEWEHEKSVQDEEGAMGYVMAHRLRGAVEYKPSHRYRCKCSICTSAE</sequence>
<dbReference type="PANTHER" id="PTHR37171">
    <property type="entry name" value="SERINE/THREONINE-PROTEIN KINASE YRZF-RELATED"/>
    <property type="match status" value="1"/>
</dbReference>
<dbReference type="PROSITE" id="PS50011">
    <property type="entry name" value="PROTEIN_KINASE_DOM"/>
    <property type="match status" value="1"/>
</dbReference>
<gene>
    <name evidence="2" type="ORF">ALECFALPRED_002454</name>
</gene>
<dbReference type="InterPro" id="IPR052396">
    <property type="entry name" value="Meiotic_Drive_Suppr_Kinase"/>
</dbReference>
<dbReference type="GO" id="GO:0004672">
    <property type="term" value="F:protein kinase activity"/>
    <property type="evidence" value="ECO:0007669"/>
    <property type="project" value="InterPro"/>
</dbReference>
<accession>A0A8H3EJW5</accession>
<feature type="domain" description="Protein kinase" evidence="1">
    <location>
        <begin position="38"/>
        <end position="315"/>
    </location>
</feature>
<keyword evidence="3" id="KW-1185">Reference proteome</keyword>
<proteinExistence type="predicted"/>
<organism evidence="2 3">
    <name type="scientific">Alectoria fallacina</name>
    <dbReference type="NCBI Taxonomy" id="1903189"/>
    <lineage>
        <taxon>Eukaryota</taxon>
        <taxon>Fungi</taxon>
        <taxon>Dikarya</taxon>
        <taxon>Ascomycota</taxon>
        <taxon>Pezizomycotina</taxon>
        <taxon>Lecanoromycetes</taxon>
        <taxon>OSLEUM clade</taxon>
        <taxon>Lecanoromycetidae</taxon>
        <taxon>Lecanorales</taxon>
        <taxon>Lecanorineae</taxon>
        <taxon>Parmeliaceae</taxon>
        <taxon>Alectoria</taxon>
    </lineage>
</organism>
<dbReference type="OrthoDB" id="5134445at2759"/>
<dbReference type="GO" id="GO:0005524">
    <property type="term" value="F:ATP binding"/>
    <property type="evidence" value="ECO:0007669"/>
    <property type="project" value="InterPro"/>
</dbReference>
<comment type="caution">
    <text evidence="2">The sequence shown here is derived from an EMBL/GenBank/DDBJ whole genome shotgun (WGS) entry which is preliminary data.</text>
</comment>
<name>A0A8H3EJW5_9LECA</name>
<dbReference type="EMBL" id="CAJPDR010000017">
    <property type="protein sequence ID" value="CAF9906599.1"/>
    <property type="molecule type" value="Genomic_DNA"/>
</dbReference>